<evidence type="ECO:0000256" key="1">
    <source>
        <dbReference type="SAM" id="SignalP"/>
    </source>
</evidence>
<proteinExistence type="predicted"/>
<dbReference type="InterPro" id="IPR010791">
    <property type="entry name" value="AttH_dom"/>
</dbReference>
<feature type="domain" description="AttH" evidence="2">
    <location>
        <begin position="53"/>
        <end position="215"/>
    </location>
</feature>
<evidence type="ECO:0000313" key="6">
    <source>
        <dbReference type="Proteomes" id="UP001056386"/>
    </source>
</evidence>
<keyword evidence="1" id="KW-0732">Signal</keyword>
<name>A0AAQ0BQV8_BURGL</name>
<evidence type="ECO:0000313" key="5">
    <source>
        <dbReference type="Proteomes" id="UP000594892"/>
    </source>
</evidence>
<dbReference type="Gene3D" id="2.40.370.10">
    <property type="entry name" value="AttH-like domain"/>
    <property type="match status" value="2"/>
</dbReference>
<reference evidence="3 5" key="1">
    <citation type="submission" date="2020-12" db="EMBL/GenBank/DDBJ databases">
        <title>FDA dAtabase for Regulatory Grade micrObial Sequences (FDA-ARGOS): Supporting development and validation of Infectious Disease Dx tests.</title>
        <authorList>
            <person name="Minogue T."/>
            <person name="Wolcott M."/>
            <person name="Wasieloski L."/>
            <person name="Aguilar W."/>
            <person name="Moore D."/>
            <person name="Jaissle J."/>
            <person name="Tallon L."/>
            <person name="Sadzewicz L."/>
            <person name="Zhao X."/>
            <person name="Boylan J."/>
            <person name="Ott S."/>
            <person name="Bowen H."/>
            <person name="Vavikolanu K."/>
            <person name="Mehta A."/>
            <person name="Aluvathingal J."/>
            <person name="Nadendla S."/>
            <person name="Yan Y."/>
            <person name="Sichtig H."/>
        </authorList>
    </citation>
    <scope>NUCLEOTIDE SEQUENCE [LARGE SCALE GENOMIC DNA]</scope>
    <source>
        <strain evidence="3 5">FDAARGOS_949</strain>
    </source>
</reference>
<dbReference type="InterPro" id="IPR023374">
    <property type="entry name" value="AttH-like_dom_sf"/>
</dbReference>
<sequence length="357" mass="38727">MFRFNLHNYGRAIAVAVLLASAGPVLAQTVGTYPPIETAISLPKDETSHRQPVEWWYMTGHLTGVDPQGGQRQYGFELVVFQVVGVAGLTPVYSSHFAISDLNRGQFSFEERTAPGGFSVQPDRFDQNVLGFQMGGSSGQYYAKASRSDLDYAIDFKLTQKVPVTLNGINGIETMGTFVSPYYSYTALDTKGTLWDHGVPVQITGGATWYDHEWANSVPGTDGGGWTWFGVSMADNTQYNLSFLQDSTGKVVKAIGVKTANGSYAPIPEDQLAMQEIGTWKSPHTGYTYARSWRLTLPGGTITVVPKIQDSELSETGHHYYYEGPASVTGTINGQPATGNAYAEVNPHGVESGVLLP</sequence>
<dbReference type="Proteomes" id="UP001056386">
    <property type="component" value="Chromosome 2"/>
</dbReference>
<keyword evidence="6" id="KW-1185">Reference proteome</keyword>
<dbReference type="Pfam" id="PF07143">
    <property type="entry name" value="CrtC"/>
    <property type="match status" value="1"/>
</dbReference>
<protein>
    <submittedName>
        <fullName evidence="3">Carotenoid 1,2-hydratase</fullName>
    </submittedName>
</protein>
<dbReference type="EMBL" id="CP099583">
    <property type="protein sequence ID" value="USS42675.1"/>
    <property type="molecule type" value="Genomic_DNA"/>
</dbReference>
<dbReference type="PANTHER" id="PTHR38591:SF1">
    <property type="entry name" value="BLL1000 PROTEIN"/>
    <property type="match status" value="1"/>
</dbReference>
<dbReference type="RefSeq" id="WP_015878083.1">
    <property type="nucleotide sequence ID" value="NZ_CP021075.1"/>
</dbReference>
<dbReference type="Pfam" id="PF17186">
    <property type="entry name" value="Lipocalin_9"/>
    <property type="match status" value="1"/>
</dbReference>
<gene>
    <name evidence="3" type="ORF">I6H06_05780</name>
    <name evidence="4" type="ORF">NFI99_10850</name>
</gene>
<accession>A0AAQ0BQV8</accession>
<feature type="signal peptide" evidence="1">
    <location>
        <begin position="1"/>
        <end position="27"/>
    </location>
</feature>
<dbReference type="SUPFAM" id="SSF159245">
    <property type="entry name" value="AttH-like"/>
    <property type="match status" value="1"/>
</dbReference>
<feature type="chain" id="PRO_5043018258" evidence="1">
    <location>
        <begin position="28"/>
        <end position="357"/>
    </location>
</feature>
<organism evidence="3 5">
    <name type="scientific">Burkholderia glumae</name>
    <name type="common">Pseudomonas glumae</name>
    <dbReference type="NCBI Taxonomy" id="337"/>
    <lineage>
        <taxon>Bacteria</taxon>
        <taxon>Pseudomonadati</taxon>
        <taxon>Pseudomonadota</taxon>
        <taxon>Betaproteobacteria</taxon>
        <taxon>Burkholderiales</taxon>
        <taxon>Burkholderiaceae</taxon>
        <taxon>Burkholderia</taxon>
    </lineage>
</organism>
<dbReference type="PANTHER" id="PTHR38591">
    <property type="entry name" value="HYDROLASE"/>
    <property type="match status" value="1"/>
</dbReference>
<evidence type="ECO:0000313" key="4">
    <source>
        <dbReference type="EMBL" id="USS42675.1"/>
    </source>
</evidence>
<dbReference type="AlphaFoldDB" id="A0AAQ0BQV8"/>
<dbReference type="GeneID" id="45693887"/>
<evidence type="ECO:0000259" key="2">
    <source>
        <dbReference type="Pfam" id="PF07143"/>
    </source>
</evidence>
<dbReference type="EMBL" id="CP065600">
    <property type="protein sequence ID" value="QPQ91224.1"/>
    <property type="molecule type" value="Genomic_DNA"/>
</dbReference>
<evidence type="ECO:0000313" key="3">
    <source>
        <dbReference type="EMBL" id="QPQ91224.1"/>
    </source>
</evidence>
<dbReference type="Proteomes" id="UP000594892">
    <property type="component" value="Chromosome 1"/>
</dbReference>
<reference evidence="4" key="2">
    <citation type="submission" date="2022-06" db="EMBL/GenBank/DDBJ databases">
        <title>Draft genome sequence of Burkholderia glumae strain GR20004 isolated from rice panicle showing bacterial panicle blight.</title>
        <authorList>
            <person name="Choi S.Y."/>
            <person name="Lee Y.H."/>
        </authorList>
    </citation>
    <scope>NUCLEOTIDE SEQUENCE</scope>
    <source>
        <strain evidence="4">GR20004</strain>
    </source>
</reference>